<dbReference type="GO" id="GO:0005886">
    <property type="term" value="C:plasma membrane"/>
    <property type="evidence" value="ECO:0007669"/>
    <property type="project" value="UniProtKB-SubCell"/>
</dbReference>
<dbReference type="PROSITE" id="PS00217">
    <property type="entry name" value="SUGAR_TRANSPORT_2"/>
    <property type="match status" value="1"/>
</dbReference>
<dbReference type="PANTHER" id="PTHR23526:SF2">
    <property type="entry name" value="MAJOR FACILITATOR SUPERFAMILY (MFS) PROFILE DOMAIN-CONTAINING PROTEIN"/>
    <property type="match status" value="1"/>
</dbReference>
<dbReference type="InterPro" id="IPR011701">
    <property type="entry name" value="MFS"/>
</dbReference>
<evidence type="ECO:0000256" key="2">
    <source>
        <dbReference type="ARBA" id="ARBA00022448"/>
    </source>
</evidence>
<reference evidence="8 9" key="1">
    <citation type="submission" date="2014-07" db="EMBL/GenBank/DDBJ databases">
        <authorList>
            <person name="Wibberg Daniel"/>
        </authorList>
    </citation>
    <scope>NUCLEOTIDE SEQUENCE [LARGE SCALE GENOMIC DNA]</scope>
</reference>
<keyword evidence="3 6" id="KW-0812">Transmembrane</keyword>
<feature type="transmembrane region" description="Helical" evidence="6">
    <location>
        <begin position="380"/>
        <end position="399"/>
    </location>
</feature>
<feature type="transmembrane region" description="Helical" evidence="6">
    <location>
        <begin position="355"/>
        <end position="374"/>
    </location>
</feature>
<dbReference type="AlphaFoldDB" id="A0A090KTI5"/>
<keyword evidence="4 6" id="KW-1133">Transmembrane helix</keyword>
<feature type="transmembrane region" description="Helical" evidence="6">
    <location>
        <begin position="20"/>
        <end position="45"/>
    </location>
</feature>
<dbReference type="PROSITE" id="PS50850">
    <property type="entry name" value="MFS"/>
    <property type="match status" value="1"/>
</dbReference>
<dbReference type="EMBL" id="CCRF01000064">
    <property type="protein sequence ID" value="CEE02039.1"/>
    <property type="molecule type" value="Genomic_DNA"/>
</dbReference>
<dbReference type="Pfam" id="PF07690">
    <property type="entry name" value="MFS_1"/>
    <property type="match status" value="1"/>
</dbReference>
<dbReference type="Proteomes" id="UP000040576">
    <property type="component" value="Unassembled WGS sequence"/>
</dbReference>
<evidence type="ECO:0000259" key="7">
    <source>
        <dbReference type="PROSITE" id="PS50850"/>
    </source>
</evidence>
<feature type="transmembrane region" description="Helical" evidence="6">
    <location>
        <begin position="51"/>
        <end position="71"/>
    </location>
</feature>
<dbReference type="GeneID" id="92961434"/>
<proteinExistence type="predicted"/>
<dbReference type="GO" id="GO:0022857">
    <property type="term" value="F:transmembrane transporter activity"/>
    <property type="evidence" value="ECO:0007669"/>
    <property type="project" value="InterPro"/>
</dbReference>
<keyword evidence="2" id="KW-0813">Transport</keyword>
<dbReference type="PANTHER" id="PTHR23526">
    <property type="entry name" value="INTEGRAL MEMBRANE TRANSPORT PROTEIN-RELATED"/>
    <property type="match status" value="1"/>
</dbReference>
<keyword evidence="9" id="KW-1185">Reference proteome</keyword>
<feature type="transmembrane region" description="Helical" evidence="6">
    <location>
        <begin position="286"/>
        <end position="305"/>
    </location>
</feature>
<evidence type="ECO:0000313" key="9">
    <source>
        <dbReference type="Proteomes" id="UP000040576"/>
    </source>
</evidence>
<feature type="transmembrane region" description="Helical" evidence="6">
    <location>
        <begin position="254"/>
        <end position="274"/>
    </location>
</feature>
<organism evidence="8 9">
    <name type="scientific">Caldibacillus thermoamylovorans</name>
    <dbReference type="NCBI Taxonomy" id="35841"/>
    <lineage>
        <taxon>Bacteria</taxon>
        <taxon>Bacillati</taxon>
        <taxon>Bacillota</taxon>
        <taxon>Bacilli</taxon>
        <taxon>Bacillales</taxon>
        <taxon>Bacillaceae</taxon>
        <taxon>Caldibacillus</taxon>
    </lineage>
</organism>
<gene>
    <name evidence="8" type="primary">yqgE</name>
    <name evidence="8" type="ORF">BT1A1_2218</name>
</gene>
<evidence type="ECO:0000256" key="5">
    <source>
        <dbReference type="ARBA" id="ARBA00023136"/>
    </source>
</evidence>
<evidence type="ECO:0000256" key="6">
    <source>
        <dbReference type="SAM" id="Phobius"/>
    </source>
</evidence>
<evidence type="ECO:0000256" key="1">
    <source>
        <dbReference type="ARBA" id="ARBA00004651"/>
    </source>
</evidence>
<feature type="transmembrane region" description="Helical" evidence="6">
    <location>
        <begin position="311"/>
        <end position="335"/>
    </location>
</feature>
<dbReference type="InterPro" id="IPR020846">
    <property type="entry name" value="MFS_dom"/>
</dbReference>
<dbReference type="InterPro" id="IPR005829">
    <property type="entry name" value="Sugar_transporter_CS"/>
</dbReference>
<dbReference type="InterPro" id="IPR036259">
    <property type="entry name" value="MFS_trans_sf"/>
</dbReference>
<sequence>MKQKSQKKWLGDVHITKDLLLLLLIGGLYSLSIALSNTFVNVYLWKQTGDFFQIGLYNLTVAIIQPVTFIFAGRMAKKVDRIIVLRLGVIFLAIFFISVLLTCSEASRYLLLLGTLLGIGYGFYWLAYNVLTFEITEPDTRDFFNGFLGVLNSLGGMIGPLVAGFIISQFKQFYGYTIIFSASLGLFALATILSFFMKKRPATGNYFFSAIIKERKRNPNWKMVTNATFFQGIREGIFAFVINIYVYIATGSEMALGTYAFVNSIVSFITYYLASRFIKKQYRKRAILLGGILLFTSVFLIIFHVSYPIFLVYSALIAFAYPVVLVPFISTSYDVIGQGWQAREMRIEYIVVKELFLNAGRACSIIIFLFSILYFPVKTILPLLLIVLGSGYLFIYFFVRHIQLKGIFS</sequence>
<feature type="transmembrane region" description="Helical" evidence="6">
    <location>
        <begin position="109"/>
        <end position="131"/>
    </location>
</feature>
<protein>
    <recommendedName>
        <fullName evidence="7">Major facilitator superfamily (MFS) profile domain-containing protein</fullName>
    </recommendedName>
</protein>
<comment type="subcellular location">
    <subcellularLocation>
        <location evidence="1">Cell membrane</location>
        <topology evidence="1">Multi-pass membrane protein</topology>
    </subcellularLocation>
</comment>
<name>A0A090KTI5_9BACI</name>
<evidence type="ECO:0000256" key="4">
    <source>
        <dbReference type="ARBA" id="ARBA00022989"/>
    </source>
</evidence>
<feature type="transmembrane region" description="Helical" evidence="6">
    <location>
        <begin position="83"/>
        <end position="103"/>
    </location>
</feature>
<accession>A0A090KTI5</accession>
<feature type="transmembrane region" description="Helical" evidence="6">
    <location>
        <begin position="173"/>
        <end position="196"/>
    </location>
</feature>
<evidence type="ECO:0000256" key="3">
    <source>
        <dbReference type="ARBA" id="ARBA00022692"/>
    </source>
</evidence>
<feature type="domain" description="Major facilitator superfamily (MFS) profile" evidence="7">
    <location>
        <begin position="1"/>
        <end position="202"/>
    </location>
</feature>
<dbReference type="Gene3D" id="1.20.1250.20">
    <property type="entry name" value="MFS general substrate transporter like domains"/>
    <property type="match status" value="1"/>
</dbReference>
<dbReference type="InterPro" id="IPR052528">
    <property type="entry name" value="Sugar_transport-like"/>
</dbReference>
<dbReference type="RefSeq" id="WP_034771065.1">
    <property type="nucleotide sequence ID" value="NZ_CCRF01000064.1"/>
</dbReference>
<feature type="transmembrane region" description="Helical" evidence="6">
    <location>
        <begin position="223"/>
        <end position="248"/>
    </location>
</feature>
<feature type="transmembrane region" description="Helical" evidence="6">
    <location>
        <begin position="143"/>
        <end position="167"/>
    </location>
</feature>
<dbReference type="SUPFAM" id="SSF103473">
    <property type="entry name" value="MFS general substrate transporter"/>
    <property type="match status" value="1"/>
</dbReference>
<evidence type="ECO:0000313" key="8">
    <source>
        <dbReference type="EMBL" id="CEE02039.1"/>
    </source>
</evidence>
<keyword evidence="5 6" id="KW-0472">Membrane</keyword>